<dbReference type="RefSeq" id="WP_123128171.1">
    <property type="nucleotide sequence ID" value="NZ_RJJD01000013.1"/>
</dbReference>
<protein>
    <recommendedName>
        <fullName evidence="3">STAS/SEC14 domain-containing protein</fullName>
    </recommendedName>
</protein>
<gene>
    <name evidence="1" type="ORF">EFB08_17065</name>
</gene>
<dbReference type="AlphaFoldDB" id="A0A3M9MF23"/>
<accession>A0A3M9MF23</accession>
<dbReference type="OrthoDB" id="852207at2"/>
<organism evidence="1 2">
    <name type="scientific">Rufibacter latericius</name>
    <dbReference type="NCBI Taxonomy" id="2487040"/>
    <lineage>
        <taxon>Bacteria</taxon>
        <taxon>Pseudomonadati</taxon>
        <taxon>Bacteroidota</taxon>
        <taxon>Cytophagia</taxon>
        <taxon>Cytophagales</taxon>
        <taxon>Hymenobacteraceae</taxon>
        <taxon>Rufibacter</taxon>
    </lineage>
</organism>
<dbReference type="EMBL" id="RJJD01000013">
    <property type="protein sequence ID" value="RNI24084.1"/>
    <property type="molecule type" value="Genomic_DNA"/>
</dbReference>
<evidence type="ECO:0000313" key="1">
    <source>
        <dbReference type="EMBL" id="RNI24084.1"/>
    </source>
</evidence>
<comment type="caution">
    <text evidence="1">The sequence shown here is derived from an EMBL/GenBank/DDBJ whole genome shotgun (WGS) entry which is preliminary data.</text>
</comment>
<evidence type="ECO:0008006" key="3">
    <source>
        <dbReference type="Google" id="ProtNLM"/>
    </source>
</evidence>
<evidence type="ECO:0000313" key="2">
    <source>
        <dbReference type="Proteomes" id="UP000272117"/>
    </source>
</evidence>
<reference evidence="1 2" key="1">
    <citation type="submission" date="2018-11" db="EMBL/GenBank/DDBJ databases">
        <title>Rufibacter latericius sp. nov., isolated from water in Baiyang Lake.</title>
        <authorList>
            <person name="Yang Y."/>
        </authorList>
    </citation>
    <scope>NUCLEOTIDE SEQUENCE [LARGE SCALE GENOMIC DNA]</scope>
    <source>
        <strain evidence="1 2">R-22-1c-1</strain>
    </source>
</reference>
<sequence>MILFENTIIKLDYSPATDILEVAHPDLHDHLLPEIKDSIKILLENVRSYDVKRLLLDSSRTTVSVSEQESLQIGMYLAEGLMKTRLVKLARLQSPSPAVEENAEKDIREIEQAGMLTFELQNFTKKVEALEWLKG</sequence>
<proteinExistence type="predicted"/>
<name>A0A3M9MF23_9BACT</name>
<dbReference type="Proteomes" id="UP000272117">
    <property type="component" value="Unassembled WGS sequence"/>
</dbReference>
<keyword evidence="2" id="KW-1185">Reference proteome</keyword>